<dbReference type="Proteomes" id="UP000681967">
    <property type="component" value="Unassembled WGS sequence"/>
</dbReference>
<accession>A0A8S3EVB2</accession>
<name>A0A8S3EVB2_9BILA</name>
<evidence type="ECO:0000313" key="3">
    <source>
        <dbReference type="Proteomes" id="UP000681720"/>
    </source>
</evidence>
<feature type="non-terminal residue" evidence="2">
    <location>
        <position position="35"/>
    </location>
</feature>
<proteinExistence type="predicted"/>
<protein>
    <submittedName>
        <fullName evidence="2">Uncharacterized protein</fullName>
    </submittedName>
</protein>
<dbReference type="AlphaFoldDB" id="A0A8S3EVB2"/>
<dbReference type="Proteomes" id="UP000681720">
    <property type="component" value="Unassembled WGS sequence"/>
</dbReference>
<gene>
    <name evidence="1" type="ORF">BYL167_LOCUS52780</name>
    <name evidence="2" type="ORF">GIL414_LOCUS62040</name>
</gene>
<dbReference type="EMBL" id="CAJOBH010172689">
    <property type="protein sequence ID" value="CAF4916112.1"/>
    <property type="molecule type" value="Genomic_DNA"/>
</dbReference>
<evidence type="ECO:0000313" key="2">
    <source>
        <dbReference type="EMBL" id="CAF5087275.1"/>
    </source>
</evidence>
<organism evidence="2 3">
    <name type="scientific">Rotaria magnacalcarata</name>
    <dbReference type="NCBI Taxonomy" id="392030"/>
    <lineage>
        <taxon>Eukaryota</taxon>
        <taxon>Metazoa</taxon>
        <taxon>Spiralia</taxon>
        <taxon>Gnathifera</taxon>
        <taxon>Rotifera</taxon>
        <taxon>Eurotatoria</taxon>
        <taxon>Bdelloidea</taxon>
        <taxon>Philodinida</taxon>
        <taxon>Philodinidae</taxon>
        <taxon>Rotaria</taxon>
    </lineage>
</organism>
<evidence type="ECO:0000313" key="1">
    <source>
        <dbReference type="EMBL" id="CAF4916112.1"/>
    </source>
</evidence>
<reference evidence="2" key="1">
    <citation type="submission" date="2021-02" db="EMBL/GenBank/DDBJ databases">
        <authorList>
            <person name="Nowell W R."/>
        </authorList>
    </citation>
    <scope>NUCLEOTIDE SEQUENCE</scope>
</reference>
<comment type="caution">
    <text evidence="2">The sequence shown here is derived from an EMBL/GenBank/DDBJ whole genome shotgun (WGS) entry which is preliminary data.</text>
</comment>
<sequence>MTLVVSRSDVISDGARHWAKPKSINGLEKLARTTS</sequence>
<dbReference type="EMBL" id="CAJOBJ010247198">
    <property type="protein sequence ID" value="CAF5087275.1"/>
    <property type="molecule type" value="Genomic_DNA"/>
</dbReference>